<dbReference type="InterPro" id="IPR000639">
    <property type="entry name" value="Epox_hydrolase-like"/>
</dbReference>
<comment type="similarity">
    <text evidence="3">Belongs to the peptidase S33 family.</text>
</comment>
<accession>F1L580</accession>
<dbReference type="GO" id="GO:0097176">
    <property type="term" value="P:epoxide metabolic process"/>
    <property type="evidence" value="ECO:0007669"/>
    <property type="project" value="TreeGrafter"/>
</dbReference>
<protein>
    <recommendedName>
        <fullName evidence="4">microsomal epoxide hydrolase</fullName>
        <ecNumber evidence="4">3.3.2.9</ecNumber>
    </recommendedName>
</protein>
<evidence type="ECO:0000259" key="7">
    <source>
        <dbReference type="Pfam" id="PF00561"/>
    </source>
</evidence>
<comment type="subcellular location">
    <subcellularLocation>
        <location evidence="2">Microsome membrane</location>
        <topology evidence="2">Single-pass membrane protein</topology>
    </subcellularLocation>
</comment>
<dbReference type="GO" id="GO:0033961">
    <property type="term" value="F:cis-stilbene-oxide hydrolase activity"/>
    <property type="evidence" value="ECO:0007669"/>
    <property type="project" value="UniProtKB-EC"/>
</dbReference>
<name>F1L580_ASCSU</name>
<evidence type="ECO:0000256" key="2">
    <source>
        <dbReference type="ARBA" id="ARBA00004111"/>
    </source>
</evidence>
<evidence type="ECO:0000256" key="3">
    <source>
        <dbReference type="ARBA" id="ARBA00010088"/>
    </source>
</evidence>
<dbReference type="InterPro" id="IPR016292">
    <property type="entry name" value="Epoxide_hydrolase"/>
</dbReference>
<dbReference type="PANTHER" id="PTHR21661:SF16">
    <property type="entry name" value="EPOXIDE HYDROLASE"/>
    <property type="match status" value="1"/>
</dbReference>
<evidence type="ECO:0000256" key="1">
    <source>
        <dbReference type="ARBA" id="ARBA00000221"/>
    </source>
</evidence>
<dbReference type="InterPro" id="IPR029058">
    <property type="entry name" value="AB_hydrolase_fold"/>
</dbReference>
<evidence type="ECO:0000256" key="5">
    <source>
        <dbReference type="ARBA" id="ARBA00022797"/>
    </source>
</evidence>
<evidence type="ECO:0000256" key="4">
    <source>
        <dbReference type="ARBA" id="ARBA00012091"/>
    </source>
</evidence>
<keyword evidence="6 8" id="KW-0378">Hydrolase</keyword>
<feature type="domain" description="AB hydrolase-1" evidence="7">
    <location>
        <begin position="6"/>
        <end position="122"/>
    </location>
</feature>
<dbReference type="PRINTS" id="PR00412">
    <property type="entry name" value="EPOXHYDRLASE"/>
</dbReference>
<organism evidence="8">
    <name type="scientific">Ascaris suum</name>
    <name type="common">Pig roundworm</name>
    <name type="synonym">Ascaris lumbricoides</name>
    <dbReference type="NCBI Taxonomy" id="6253"/>
    <lineage>
        <taxon>Eukaryota</taxon>
        <taxon>Metazoa</taxon>
        <taxon>Ecdysozoa</taxon>
        <taxon>Nematoda</taxon>
        <taxon>Chromadorea</taxon>
        <taxon>Rhabditida</taxon>
        <taxon>Spirurina</taxon>
        <taxon>Ascaridomorpha</taxon>
        <taxon>Ascaridoidea</taxon>
        <taxon>Ascarididae</taxon>
        <taxon>Ascaris</taxon>
    </lineage>
</organism>
<keyword evidence="5" id="KW-0058">Aromatic hydrocarbons catabolism</keyword>
<dbReference type="InterPro" id="IPR000073">
    <property type="entry name" value="AB_hydrolase_1"/>
</dbReference>
<dbReference type="Pfam" id="PF00561">
    <property type="entry name" value="Abhydrolase_1"/>
    <property type="match status" value="1"/>
</dbReference>
<comment type="catalytic activity">
    <reaction evidence="1">
        <text>1-(4-methoxyphenyl)-N-methyl-N-[(3-methyloxetan-3-yl)methyl]methanamine + H2O = 2-{[(4-methoxybenzyl)(methyl)amino]methyl}-2-methylpropane-1,3-diol</text>
        <dbReference type="Rhea" id="RHEA:55764"/>
        <dbReference type="ChEBI" id="CHEBI:15377"/>
        <dbReference type="ChEBI" id="CHEBI:139161"/>
        <dbReference type="ChEBI" id="CHEBI:139164"/>
        <dbReference type="EC" id="3.3.2.9"/>
    </reaction>
</comment>
<proteinExistence type="evidence at transcript level"/>
<reference evidence="8" key="1">
    <citation type="journal article" date="2011" name="Genome Res.">
        <title>Deep small RNA sequencing from the nematode Ascaris reveals conservation, functional diversification, and novel developmental profiles.</title>
        <authorList>
            <person name="Wang J."/>
            <person name="Czech B."/>
            <person name="Crunk A."/>
            <person name="Wallace A."/>
            <person name="Mitreva M."/>
            <person name="Hannon G.J."/>
            <person name="Davis R.E."/>
        </authorList>
    </citation>
    <scope>NUCLEOTIDE SEQUENCE</scope>
</reference>
<sequence>MYERIYPLLLIHSWPSTFWEFYKVIPILSNPRRFGFDFGVKTRFAFEVIVPSLPGFGFSDKPSKRGLGVIEIARILSKLMQRLGFYKYFVHGHGQLGCSTAEAVAILRADSVRGLHVGNPSMINFISPQTVLHQRLHELLTTFTTFNPSSYLSLSYESDKRHLLNDFNLIMQHGVYGVSFADSAFALIAFVLDRWALATDPDYSLNGATQLHRFLTVDELLTNIFVCWLTQTLPHGAHVLANTANNSHMQMFRASINVATSVMIGSSSPRQASASSLQRRYHNITRYVTFANNGEFLALQSPNSFAEDIYTFVEEIVG</sequence>
<dbReference type="EMBL" id="JI171601">
    <property type="protein sequence ID" value="ADY45284.1"/>
    <property type="molecule type" value="mRNA"/>
</dbReference>
<dbReference type="AlphaFoldDB" id="F1L580"/>
<evidence type="ECO:0000256" key="6">
    <source>
        <dbReference type="ARBA" id="ARBA00022801"/>
    </source>
</evidence>
<dbReference type="EC" id="3.3.2.9" evidence="4"/>
<dbReference type="PANTHER" id="PTHR21661">
    <property type="entry name" value="EPOXIDE HYDROLASE 1-RELATED"/>
    <property type="match status" value="1"/>
</dbReference>
<dbReference type="Gene3D" id="3.40.50.1820">
    <property type="entry name" value="alpha/beta hydrolase"/>
    <property type="match status" value="1"/>
</dbReference>
<dbReference type="PIRSF" id="PIRSF001112">
    <property type="entry name" value="Epoxide_hydrolase"/>
    <property type="match status" value="1"/>
</dbReference>
<evidence type="ECO:0000313" key="8">
    <source>
        <dbReference type="EMBL" id="ADY45284.1"/>
    </source>
</evidence>
<dbReference type="SUPFAM" id="SSF53474">
    <property type="entry name" value="alpha/beta-Hydrolases"/>
    <property type="match status" value="1"/>
</dbReference>